<accession>A0A9W7TMN1</accession>
<dbReference type="Pfam" id="PF04734">
    <property type="entry name" value="Ceramidase_alk"/>
    <property type="match status" value="1"/>
</dbReference>
<dbReference type="GO" id="GO:0046514">
    <property type="term" value="P:ceramide catabolic process"/>
    <property type="evidence" value="ECO:0007669"/>
    <property type="project" value="InterPro"/>
</dbReference>
<dbReference type="Proteomes" id="UP001059041">
    <property type="component" value="Linkage Group LG16"/>
</dbReference>
<dbReference type="GO" id="GO:0017040">
    <property type="term" value="F:N-acylsphingosine amidohydrolase activity"/>
    <property type="evidence" value="ECO:0007669"/>
    <property type="project" value="InterPro"/>
</dbReference>
<sequence length="96" mass="10586">EPEEPTIPTVNPPETRCLIGVGRADRTGPVADVPLMGYANNEQTARGIHTRLFSRAFIMDDGNKRVLFVTADVGMVSQRLRLEVRHTLSTSIKPTV</sequence>
<feature type="domain" description="Neutral/alkaline non-lysosomal ceramidase N-terminal" evidence="2">
    <location>
        <begin position="18"/>
        <end position="90"/>
    </location>
</feature>
<feature type="non-terminal residue" evidence="3">
    <location>
        <position position="96"/>
    </location>
</feature>
<proteinExistence type="predicted"/>
<dbReference type="PANTHER" id="PTHR12670:SF1">
    <property type="entry name" value="NEUTRAL CERAMIDASE"/>
    <property type="match status" value="1"/>
</dbReference>
<keyword evidence="4" id="KW-1185">Reference proteome</keyword>
<gene>
    <name evidence="3" type="ORF">IRJ41_015188</name>
</gene>
<evidence type="ECO:0000256" key="1">
    <source>
        <dbReference type="ARBA" id="ARBA00019235"/>
    </source>
</evidence>
<evidence type="ECO:0000313" key="3">
    <source>
        <dbReference type="EMBL" id="KAI7798744.1"/>
    </source>
</evidence>
<dbReference type="EMBL" id="JAFHDT010000016">
    <property type="protein sequence ID" value="KAI7798744.1"/>
    <property type="molecule type" value="Genomic_DNA"/>
</dbReference>
<dbReference type="GO" id="GO:0016020">
    <property type="term" value="C:membrane"/>
    <property type="evidence" value="ECO:0007669"/>
    <property type="project" value="GOC"/>
</dbReference>
<dbReference type="InterPro" id="IPR031329">
    <property type="entry name" value="NEUT/ALK_ceramidase_N"/>
</dbReference>
<evidence type="ECO:0000313" key="4">
    <source>
        <dbReference type="Proteomes" id="UP001059041"/>
    </source>
</evidence>
<dbReference type="InterPro" id="IPR006823">
    <property type="entry name" value="Ceramidase_alk"/>
</dbReference>
<dbReference type="GO" id="GO:0046512">
    <property type="term" value="P:sphingosine biosynthetic process"/>
    <property type="evidence" value="ECO:0007669"/>
    <property type="project" value="TreeGrafter"/>
</dbReference>
<dbReference type="GO" id="GO:0042759">
    <property type="term" value="P:long-chain fatty acid biosynthetic process"/>
    <property type="evidence" value="ECO:0007669"/>
    <property type="project" value="TreeGrafter"/>
</dbReference>
<dbReference type="AlphaFoldDB" id="A0A9W7TMN1"/>
<reference evidence="3" key="1">
    <citation type="submission" date="2021-02" db="EMBL/GenBank/DDBJ databases">
        <title>Comparative genomics reveals that relaxation of natural selection precedes convergent phenotypic evolution of cavefish.</title>
        <authorList>
            <person name="Peng Z."/>
        </authorList>
    </citation>
    <scope>NUCLEOTIDE SEQUENCE</scope>
    <source>
        <tissue evidence="3">Muscle</tissue>
    </source>
</reference>
<evidence type="ECO:0000259" key="2">
    <source>
        <dbReference type="Pfam" id="PF04734"/>
    </source>
</evidence>
<dbReference type="GO" id="GO:0005576">
    <property type="term" value="C:extracellular region"/>
    <property type="evidence" value="ECO:0007669"/>
    <property type="project" value="TreeGrafter"/>
</dbReference>
<protein>
    <recommendedName>
        <fullName evidence="1">Neutral ceramidase</fullName>
    </recommendedName>
</protein>
<dbReference type="PANTHER" id="PTHR12670">
    <property type="entry name" value="CERAMIDASE"/>
    <property type="match status" value="1"/>
</dbReference>
<comment type="caution">
    <text evidence="3">The sequence shown here is derived from an EMBL/GenBank/DDBJ whole genome shotgun (WGS) entry which is preliminary data.</text>
</comment>
<organism evidence="3 4">
    <name type="scientific">Triplophysa rosa</name>
    <name type="common">Cave loach</name>
    <dbReference type="NCBI Taxonomy" id="992332"/>
    <lineage>
        <taxon>Eukaryota</taxon>
        <taxon>Metazoa</taxon>
        <taxon>Chordata</taxon>
        <taxon>Craniata</taxon>
        <taxon>Vertebrata</taxon>
        <taxon>Euteleostomi</taxon>
        <taxon>Actinopterygii</taxon>
        <taxon>Neopterygii</taxon>
        <taxon>Teleostei</taxon>
        <taxon>Ostariophysi</taxon>
        <taxon>Cypriniformes</taxon>
        <taxon>Nemacheilidae</taxon>
        <taxon>Triplophysa</taxon>
    </lineage>
</organism>
<name>A0A9W7TMN1_TRIRA</name>